<evidence type="ECO:0000256" key="1">
    <source>
        <dbReference type="SAM" id="MobiDB-lite"/>
    </source>
</evidence>
<sequence length="341" mass="36248">MGERFSHFFELSERDFGSISITTCNASLSAFRDAYAASTSKAAISLGISGSKDPIYGLCQQHASCILENSTEWAKANLGASNLILGLLPTILAVIAPSMTEIAGRVFYYEDPGEVLKTEYTRGDIRHPLAFGPWSTRSAALVGIAEFALAAGILLNTLVLVGYFLTLQSKNAVPSGGHKLDSRPASNEGIAPDNIGPSDKTGISSQVTATGYDAAPASSPPKGLLRRNIDRELTSCASHSHISRDTRIQDGQDRRLQIGILLNSIAGFLGFLHLIFSTVVFSALLFIVPLDAIGQVALRLLLSALTCRFIVMLELAGLRGRPAREESGGKQGKESLLGNAA</sequence>
<gene>
    <name evidence="3" type="ORF">B0A48_14702</name>
</gene>
<feature type="transmembrane region" description="Helical" evidence="2">
    <location>
        <begin position="139"/>
        <end position="165"/>
    </location>
</feature>
<feature type="region of interest" description="Disordered" evidence="1">
    <location>
        <begin position="322"/>
        <end position="341"/>
    </location>
</feature>
<keyword evidence="2" id="KW-0472">Membrane</keyword>
<dbReference type="AlphaFoldDB" id="A0A1V8SKT9"/>
<keyword evidence="2" id="KW-0812">Transmembrane</keyword>
<evidence type="ECO:0000313" key="4">
    <source>
        <dbReference type="Proteomes" id="UP000192596"/>
    </source>
</evidence>
<proteinExistence type="predicted"/>
<feature type="transmembrane region" description="Helical" evidence="2">
    <location>
        <begin position="260"/>
        <end position="290"/>
    </location>
</feature>
<evidence type="ECO:0000313" key="3">
    <source>
        <dbReference type="EMBL" id="OQN99560.1"/>
    </source>
</evidence>
<keyword evidence="4" id="KW-1185">Reference proteome</keyword>
<dbReference type="EMBL" id="NAJO01000039">
    <property type="protein sequence ID" value="OQN99560.1"/>
    <property type="molecule type" value="Genomic_DNA"/>
</dbReference>
<accession>A0A1V8SKT9</accession>
<feature type="transmembrane region" description="Helical" evidence="2">
    <location>
        <begin position="296"/>
        <end position="316"/>
    </location>
</feature>
<dbReference type="Proteomes" id="UP000192596">
    <property type="component" value="Unassembled WGS sequence"/>
</dbReference>
<feature type="region of interest" description="Disordered" evidence="1">
    <location>
        <begin position="173"/>
        <end position="202"/>
    </location>
</feature>
<dbReference type="InParanoid" id="A0A1V8SKT9"/>
<protein>
    <submittedName>
        <fullName evidence="3">Uncharacterized protein</fullName>
    </submittedName>
</protein>
<dbReference type="OrthoDB" id="3009728at2759"/>
<comment type="caution">
    <text evidence="3">The sequence shown here is derived from an EMBL/GenBank/DDBJ whole genome shotgun (WGS) entry which is preliminary data.</text>
</comment>
<reference evidence="4" key="1">
    <citation type="submission" date="2017-03" db="EMBL/GenBank/DDBJ databases">
        <title>Genomes of endolithic fungi from Antarctica.</title>
        <authorList>
            <person name="Coleine C."/>
            <person name="Masonjones S."/>
            <person name="Stajich J.E."/>
        </authorList>
    </citation>
    <scope>NUCLEOTIDE SEQUENCE [LARGE SCALE GENOMIC DNA]</scope>
    <source>
        <strain evidence="4">CCFEE 5527</strain>
    </source>
</reference>
<organism evidence="3 4">
    <name type="scientific">Cryoendolithus antarcticus</name>
    <dbReference type="NCBI Taxonomy" id="1507870"/>
    <lineage>
        <taxon>Eukaryota</taxon>
        <taxon>Fungi</taxon>
        <taxon>Dikarya</taxon>
        <taxon>Ascomycota</taxon>
        <taxon>Pezizomycotina</taxon>
        <taxon>Dothideomycetes</taxon>
        <taxon>Dothideomycetidae</taxon>
        <taxon>Cladosporiales</taxon>
        <taxon>Cladosporiaceae</taxon>
        <taxon>Cryoendolithus</taxon>
    </lineage>
</organism>
<feature type="transmembrane region" description="Helical" evidence="2">
    <location>
        <begin position="83"/>
        <end position="108"/>
    </location>
</feature>
<name>A0A1V8SKT9_9PEZI</name>
<keyword evidence="2" id="KW-1133">Transmembrane helix</keyword>
<evidence type="ECO:0000256" key="2">
    <source>
        <dbReference type="SAM" id="Phobius"/>
    </source>
</evidence>
<feature type="compositionally biased region" description="Basic and acidic residues" evidence="1">
    <location>
        <begin position="322"/>
        <end position="333"/>
    </location>
</feature>